<dbReference type="Pfam" id="PF07690">
    <property type="entry name" value="MFS_1"/>
    <property type="match status" value="1"/>
</dbReference>
<dbReference type="Gene3D" id="1.20.1720.10">
    <property type="entry name" value="Multidrug resistance protein D"/>
    <property type="match status" value="1"/>
</dbReference>
<evidence type="ECO:0000313" key="9">
    <source>
        <dbReference type="EMBL" id="SHK43921.1"/>
    </source>
</evidence>
<feature type="transmembrane region" description="Helical" evidence="7">
    <location>
        <begin position="70"/>
        <end position="89"/>
    </location>
</feature>
<evidence type="ECO:0000256" key="1">
    <source>
        <dbReference type="ARBA" id="ARBA00004651"/>
    </source>
</evidence>
<keyword evidence="2" id="KW-0813">Transport</keyword>
<dbReference type="InterPro" id="IPR011701">
    <property type="entry name" value="MFS"/>
</dbReference>
<gene>
    <name evidence="9" type="ORF">SAMN02745216_03459</name>
</gene>
<keyword evidence="10" id="KW-1185">Reference proteome</keyword>
<feature type="transmembrane region" description="Helical" evidence="7">
    <location>
        <begin position="357"/>
        <end position="376"/>
    </location>
</feature>
<evidence type="ECO:0000256" key="5">
    <source>
        <dbReference type="ARBA" id="ARBA00022989"/>
    </source>
</evidence>
<dbReference type="InterPro" id="IPR036259">
    <property type="entry name" value="MFS_trans_sf"/>
</dbReference>
<dbReference type="AlphaFoldDB" id="A0A1M6SGQ1"/>
<evidence type="ECO:0000256" key="3">
    <source>
        <dbReference type="ARBA" id="ARBA00022475"/>
    </source>
</evidence>
<feature type="transmembrane region" description="Helical" evidence="7">
    <location>
        <begin position="128"/>
        <end position="150"/>
    </location>
</feature>
<dbReference type="GO" id="GO:0022857">
    <property type="term" value="F:transmembrane transporter activity"/>
    <property type="evidence" value="ECO:0007669"/>
    <property type="project" value="InterPro"/>
</dbReference>
<dbReference type="PANTHER" id="PTHR42718:SF46">
    <property type="entry name" value="BLR6921 PROTEIN"/>
    <property type="match status" value="1"/>
</dbReference>
<evidence type="ECO:0000256" key="4">
    <source>
        <dbReference type="ARBA" id="ARBA00022692"/>
    </source>
</evidence>
<feature type="domain" description="Major facilitator superfamily (MFS) profile" evidence="8">
    <location>
        <begin position="4"/>
        <end position="383"/>
    </location>
</feature>
<dbReference type="PROSITE" id="PS50850">
    <property type="entry name" value="MFS"/>
    <property type="match status" value="1"/>
</dbReference>
<accession>A0A1M6SGQ1</accession>
<feature type="transmembrane region" description="Helical" evidence="7">
    <location>
        <begin position="327"/>
        <end position="351"/>
    </location>
</feature>
<keyword evidence="4 7" id="KW-0812">Transmembrane</keyword>
<keyword evidence="6 7" id="KW-0472">Membrane</keyword>
<dbReference type="EMBL" id="FQZU01000024">
    <property type="protein sequence ID" value="SHK43921.1"/>
    <property type="molecule type" value="Genomic_DNA"/>
</dbReference>
<keyword evidence="5 7" id="KW-1133">Transmembrane helix</keyword>
<evidence type="ECO:0000256" key="2">
    <source>
        <dbReference type="ARBA" id="ARBA00022448"/>
    </source>
</evidence>
<dbReference type="GO" id="GO:0005886">
    <property type="term" value="C:plasma membrane"/>
    <property type="evidence" value="ECO:0007669"/>
    <property type="project" value="UniProtKB-SubCell"/>
</dbReference>
<feature type="transmembrane region" description="Helical" evidence="7">
    <location>
        <begin position="95"/>
        <end position="116"/>
    </location>
</feature>
<reference evidence="10" key="1">
    <citation type="submission" date="2016-11" db="EMBL/GenBank/DDBJ databases">
        <authorList>
            <person name="Varghese N."/>
            <person name="Submissions S."/>
        </authorList>
    </citation>
    <scope>NUCLEOTIDE SEQUENCE [LARGE SCALE GENOMIC DNA]</scope>
    <source>
        <strain evidence="10">DSM 16219</strain>
    </source>
</reference>
<evidence type="ECO:0000256" key="7">
    <source>
        <dbReference type="SAM" id="Phobius"/>
    </source>
</evidence>
<feature type="transmembrane region" description="Helical" evidence="7">
    <location>
        <begin position="210"/>
        <end position="229"/>
    </location>
</feature>
<dbReference type="PANTHER" id="PTHR42718">
    <property type="entry name" value="MAJOR FACILITATOR SUPERFAMILY MULTIDRUG TRANSPORTER MFSC"/>
    <property type="match status" value="1"/>
</dbReference>
<feature type="transmembrane region" description="Helical" evidence="7">
    <location>
        <begin position="295"/>
        <end position="315"/>
    </location>
</feature>
<dbReference type="Proteomes" id="UP000183994">
    <property type="component" value="Unassembled WGS sequence"/>
</dbReference>
<feature type="transmembrane region" description="Helical" evidence="7">
    <location>
        <begin position="37"/>
        <end position="58"/>
    </location>
</feature>
<evidence type="ECO:0000256" key="6">
    <source>
        <dbReference type="ARBA" id="ARBA00023136"/>
    </source>
</evidence>
<keyword evidence="3" id="KW-1003">Cell membrane</keyword>
<organism evidence="9 10">
    <name type="scientific">Desulfatibacillum alkenivorans DSM 16219</name>
    <dbReference type="NCBI Taxonomy" id="1121393"/>
    <lineage>
        <taxon>Bacteria</taxon>
        <taxon>Pseudomonadati</taxon>
        <taxon>Thermodesulfobacteriota</taxon>
        <taxon>Desulfobacteria</taxon>
        <taxon>Desulfobacterales</taxon>
        <taxon>Desulfatibacillaceae</taxon>
        <taxon>Desulfatibacillum</taxon>
    </lineage>
</organism>
<dbReference type="STRING" id="1121393.SAMN02745216_03459"/>
<dbReference type="CDD" id="cd17320">
    <property type="entry name" value="MFS_MdfA_MDR_like"/>
    <property type="match status" value="1"/>
</dbReference>
<sequence>MKRIVPLLAFLTAFPALSTDMYLPAIPMLVEQWNQPLVVVNLTLIAFFASFCTFIAVYGPLSDRYGRRPLLLAGITIYIGASLGCALSPSVYMLIAARIGQGAGAASAQTLALAIIRDKFDGLERGRILAHMVGIMAVAPMVGPVFGGWMLTWCDWPWLFVSQACLGVIGFIGVYCMEESLKDPVKVSALQVFARYGVVFKNGPFMKLNVVMSLFGLPFFGFIASSSYLYIKVFDLTEQQFGYFFAFTSGGFMLGPMVLNRLSNHMSYNKIIGIGLSGVTLGGLALALNSHATPWHLALPIFLFVFSFGVFRPAATNMALEQVTTDVGSASSVLVFFYSMVGAVGMWMISLEWPDKMTVLGSLAAGIGILSLIFWFTSSGNYKIGGDQPQEAPAEE</sequence>
<proteinExistence type="predicted"/>
<feature type="transmembrane region" description="Helical" evidence="7">
    <location>
        <begin position="156"/>
        <end position="176"/>
    </location>
</feature>
<comment type="subcellular location">
    <subcellularLocation>
        <location evidence="1">Cell membrane</location>
        <topology evidence="1">Multi-pass membrane protein</topology>
    </subcellularLocation>
</comment>
<dbReference type="OrthoDB" id="9814303at2"/>
<evidence type="ECO:0000259" key="8">
    <source>
        <dbReference type="PROSITE" id="PS50850"/>
    </source>
</evidence>
<dbReference type="InterPro" id="IPR020846">
    <property type="entry name" value="MFS_dom"/>
</dbReference>
<feature type="transmembrane region" description="Helical" evidence="7">
    <location>
        <begin position="241"/>
        <end position="259"/>
    </location>
</feature>
<name>A0A1M6SGQ1_9BACT</name>
<dbReference type="RefSeq" id="WP_073477506.1">
    <property type="nucleotide sequence ID" value="NZ_FQZU01000024.1"/>
</dbReference>
<protein>
    <submittedName>
        <fullName evidence="9">MFS transporter, DHA1 family, bicyclomycin/chloramphenicol resistance protein</fullName>
    </submittedName>
</protein>
<feature type="transmembrane region" description="Helical" evidence="7">
    <location>
        <begin position="271"/>
        <end position="289"/>
    </location>
</feature>
<dbReference type="SUPFAM" id="SSF103473">
    <property type="entry name" value="MFS general substrate transporter"/>
    <property type="match status" value="1"/>
</dbReference>
<evidence type="ECO:0000313" key="10">
    <source>
        <dbReference type="Proteomes" id="UP000183994"/>
    </source>
</evidence>